<evidence type="ECO:0000256" key="1">
    <source>
        <dbReference type="SAM" id="MobiDB-lite"/>
    </source>
</evidence>
<dbReference type="AlphaFoldDB" id="A0A7W5UP90"/>
<dbReference type="PROSITE" id="PS51257">
    <property type="entry name" value="PROKAR_LIPOPROTEIN"/>
    <property type="match status" value="1"/>
</dbReference>
<dbReference type="Proteomes" id="UP000541425">
    <property type="component" value="Unassembled WGS sequence"/>
</dbReference>
<evidence type="ECO:0000313" key="3">
    <source>
        <dbReference type="EMBL" id="MBB3703617.1"/>
    </source>
</evidence>
<organism evidence="3 4">
    <name type="scientific">Alloprevotella rava</name>
    <dbReference type="NCBI Taxonomy" id="671218"/>
    <lineage>
        <taxon>Bacteria</taxon>
        <taxon>Pseudomonadati</taxon>
        <taxon>Bacteroidota</taxon>
        <taxon>Bacteroidia</taxon>
        <taxon>Bacteroidales</taxon>
        <taxon>Prevotellaceae</taxon>
        <taxon>Alloprevotella</taxon>
    </lineage>
</organism>
<evidence type="ECO:0000313" key="4">
    <source>
        <dbReference type="Proteomes" id="UP000541425"/>
    </source>
</evidence>
<feature type="region of interest" description="Disordered" evidence="1">
    <location>
        <begin position="25"/>
        <end position="49"/>
    </location>
</feature>
<accession>A0A7W5UP90</accession>
<protein>
    <recommendedName>
        <fullName evidence="2">Endonuclease YhcR N-terminal domain-containing protein</fullName>
    </recommendedName>
</protein>
<sequence>MVRKILSLLILGLFFYSCGKIDLPDPPKKGEKNEPGKVDPLKPSQRSDTISVTEALTTGNDSTYYTIVGYIVGYANRGHKGFVLDLPSESMACILLADKKNNTDHLLPINIGSPNTESRKILDLYTHPENLGRKIMVGGYLEKYYGVHGIKKLRAFEFLENKDTISQQGKTSQLPTLETREQVLEGR</sequence>
<feature type="compositionally biased region" description="Basic and acidic residues" evidence="1">
    <location>
        <begin position="25"/>
        <end position="40"/>
    </location>
</feature>
<evidence type="ECO:0000259" key="2">
    <source>
        <dbReference type="Pfam" id="PF19886"/>
    </source>
</evidence>
<proteinExistence type="predicted"/>
<dbReference type="InterPro" id="IPR045939">
    <property type="entry name" value="YhcR_N"/>
</dbReference>
<reference evidence="3 4" key="1">
    <citation type="submission" date="2020-08" db="EMBL/GenBank/DDBJ databases">
        <title>Genomic Encyclopedia of Type Strains, Phase IV (KMG-IV): sequencing the most valuable type-strain genomes for metagenomic binning, comparative biology and taxonomic classification.</title>
        <authorList>
            <person name="Goeker M."/>
        </authorList>
    </citation>
    <scope>NUCLEOTIDE SEQUENCE [LARGE SCALE GENOMIC DNA]</scope>
    <source>
        <strain evidence="3 4">DSM 22548</strain>
    </source>
</reference>
<comment type="caution">
    <text evidence="3">The sequence shown here is derived from an EMBL/GenBank/DDBJ whole genome shotgun (WGS) entry which is preliminary data.</text>
</comment>
<feature type="domain" description="Endonuclease YhcR N-terminal" evidence="2">
    <location>
        <begin position="50"/>
        <end position="158"/>
    </location>
</feature>
<dbReference type="Pfam" id="PF19886">
    <property type="entry name" value="DUF6359"/>
    <property type="match status" value="1"/>
</dbReference>
<name>A0A7W5UP90_9BACT</name>
<dbReference type="EMBL" id="JACICA010000017">
    <property type="protein sequence ID" value="MBB3703617.1"/>
    <property type="molecule type" value="Genomic_DNA"/>
</dbReference>
<dbReference type="RefSeq" id="WP_183698054.1">
    <property type="nucleotide sequence ID" value="NZ_JACICA010000017.1"/>
</dbReference>
<gene>
    <name evidence="3" type="ORF">FHS60_002108</name>
</gene>